<evidence type="ECO:0000313" key="3">
    <source>
        <dbReference type="Proteomes" id="UP000183567"/>
    </source>
</evidence>
<sequence length="272" mass="30564">MIGVVSHSIAILSTIFRLVYQTWTRRFWWEDAWAALALFSDVVCLACIWIDVSISGESSFAFQDRYMFISVQARILVVTFTSVLWAARMSIIFSIIRITRHSVSKVQRQATYLIAVSFACMWAMGQFVALSQLITDVIADASLVVVPLHLWKNVGLTRGRKFLVLSIFSSSLLITVVTIPHSITIFRTHSAAKIIFAHIKAALSLFICNLLVIVTFAYRVCSEEVDQSFVSRGLFTSIVMVPYSSGTIQVSAEDGVDWGYEAAEDIRRERTL</sequence>
<name>A0A1J8QCD5_9AGAM</name>
<feature type="transmembrane region" description="Helical" evidence="1">
    <location>
        <begin position="162"/>
        <end position="183"/>
    </location>
</feature>
<accession>A0A1J8QCD5</accession>
<reference evidence="2 3" key="1">
    <citation type="submission" date="2016-03" db="EMBL/GenBank/DDBJ databases">
        <title>Comparative genomics of the ectomycorrhizal sister species Rhizopogon vinicolor and Rhizopogon vesiculosus (Basidiomycota: Boletales) reveals a divergence of the mating type B locus.</title>
        <authorList>
            <person name="Mujic A.B."/>
            <person name="Kuo A."/>
            <person name="Tritt A."/>
            <person name="Lipzen A."/>
            <person name="Chen C."/>
            <person name="Johnson J."/>
            <person name="Sharma A."/>
            <person name="Barry K."/>
            <person name="Grigoriev I.V."/>
            <person name="Spatafora J.W."/>
        </authorList>
    </citation>
    <scope>NUCLEOTIDE SEQUENCE [LARGE SCALE GENOMIC DNA]</scope>
    <source>
        <strain evidence="2 3">AM-OR11-056</strain>
    </source>
</reference>
<dbReference type="AlphaFoldDB" id="A0A1J8QCD5"/>
<organism evidence="2 3">
    <name type="scientific">Rhizopogon vesiculosus</name>
    <dbReference type="NCBI Taxonomy" id="180088"/>
    <lineage>
        <taxon>Eukaryota</taxon>
        <taxon>Fungi</taxon>
        <taxon>Dikarya</taxon>
        <taxon>Basidiomycota</taxon>
        <taxon>Agaricomycotina</taxon>
        <taxon>Agaricomycetes</taxon>
        <taxon>Agaricomycetidae</taxon>
        <taxon>Boletales</taxon>
        <taxon>Suillineae</taxon>
        <taxon>Rhizopogonaceae</taxon>
        <taxon>Rhizopogon</taxon>
    </lineage>
</organism>
<keyword evidence="1" id="KW-0472">Membrane</keyword>
<dbReference type="EMBL" id="LVVM01005294">
    <property type="protein sequence ID" value="OJA10984.1"/>
    <property type="molecule type" value="Genomic_DNA"/>
</dbReference>
<proteinExistence type="predicted"/>
<feature type="transmembrane region" description="Helical" evidence="1">
    <location>
        <begin position="195"/>
        <end position="218"/>
    </location>
</feature>
<protein>
    <recommendedName>
        <fullName evidence="4">Integral membrane protein</fullName>
    </recommendedName>
</protein>
<dbReference type="Proteomes" id="UP000183567">
    <property type="component" value="Unassembled WGS sequence"/>
</dbReference>
<evidence type="ECO:0000313" key="2">
    <source>
        <dbReference type="EMBL" id="OJA10984.1"/>
    </source>
</evidence>
<gene>
    <name evidence="2" type="ORF">AZE42_09308</name>
</gene>
<dbReference type="STRING" id="180088.A0A1J8QCD5"/>
<keyword evidence="3" id="KW-1185">Reference proteome</keyword>
<evidence type="ECO:0000256" key="1">
    <source>
        <dbReference type="SAM" id="Phobius"/>
    </source>
</evidence>
<feature type="transmembrane region" description="Helical" evidence="1">
    <location>
        <begin position="110"/>
        <end position="127"/>
    </location>
</feature>
<feature type="transmembrane region" description="Helical" evidence="1">
    <location>
        <begin position="33"/>
        <end position="55"/>
    </location>
</feature>
<dbReference type="OrthoDB" id="444631at2759"/>
<feature type="transmembrane region" description="Helical" evidence="1">
    <location>
        <begin position="75"/>
        <end position="98"/>
    </location>
</feature>
<feature type="transmembrane region" description="Helical" evidence="1">
    <location>
        <begin position="133"/>
        <end position="150"/>
    </location>
</feature>
<evidence type="ECO:0008006" key="4">
    <source>
        <dbReference type="Google" id="ProtNLM"/>
    </source>
</evidence>
<keyword evidence="1" id="KW-1133">Transmembrane helix</keyword>
<comment type="caution">
    <text evidence="2">The sequence shown here is derived from an EMBL/GenBank/DDBJ whole genome shotgun (WGS) entry which is preliminary data.</text>
</comment>
<keyword evidence="1" id="KW-0812">Transmembrane</keyword>